<feature type="transmembrane region" description="Helical" evidence="1">
    <location>
        <begin position="194"/>
        <end position="215"/>
    </location>
</feature>
<dbReference type="Proteomes" id="UP000518605">
    <property type="component" value="Unassembled WGS sequence"/>
</dbReference>
<dbReference type="RefSeq" id="WP_183561878.1">
    <property type="nucleotide sequence ID" value="NZ_CBCSLB010000003.1"/>
</dbReference>
<sequence length="301" mass="33412">MNRVLTSGQQRSLRFFEGEKYLVVTGLLGFVLALFCAAIAWVNGEVVAPDGNMLKAFSFNAALGLFLLSTAAIVPFSGMGSKNRIFFRWSYISIAMYSYFAETVQNYRGVNPRFVAGGTNYDVAVGSIFALVAFLLILFYLYLAVPFFRAKAYRLRPALVLGIRYAICAIMLSFAAGIWISVNEGRSVGLGGNIIWLHGLGFHALQAVPFVAWLTERRALRSSVNHRLIHLTGIFYFLGLLVIGWQTLLGHSIFEWTVLPLLAAFCFLLAFVPVILLLRKTKQLARIRSANEPNGKSLHGQ</sequence>
<gene>
    <name evidence="2" type="ORF">FHS16_002248</name>
</gene>
<feature type="transmembrane region" description="Helical" evidence="1">
    <location>
        <begin position="124"/>
        <end position="145"/>
    </location>
</feature>
<proteinExistence type="predicted"/>
<feature type="transmembrane region" description="Helical" evidence="1">
    <location>
        <begin position="21"/>
        <end position="42"/>
    </location>
</feature>
<feature type="transmembrane region" description="Helical" evidence="1">
    <location>
        <begin position="157"/>
        <end position="182"/>
    </location>
</feature>
<evidence type="ECO:0000313" key="3">
    <source>
        <dbReference type="Proteomes" id="UP000518605"/>
    </source>
</evidence>
<keyword evidence="3" id="KW-1185">Reference proteome</keyword>
<organism evidence="2 3">
    <name type="scientific">Paenibacillus endophyticus</name>
    <dbReference type="NCBI Taxonomy" id="1294268"/>
    <lineage>
        <taxon>Bacteria</taxon>
        <taxon>Bacillati</taxon>
        <taxon>Bacillota</taxon>
        <taxon>Bacilli</taxon>
        <taxon>Bacillales</taxon>
        <taxon>Paenibacillaceae</taxon>
        <taxon>Paenibacillus</taxon>
    </lineage>
</organism>
<reference evidence="2 3" key="1">
    <citation type="submission" date="2020-08" db="EMBL/GenBank/DDBJ databases">
        <title>Genomic Encyclopedia of Type Strains, Phase III (KMG-III): the genomes of soil and plant-associated and newly described type strains.</title>
        <authorList>
            <person name="Whitman W."/>
        </authorList>
    </citation>
    <scope>NUCLEOTIDE SEQUENCE [LARGE SCALE GENOMIC DNA]</scope>
    <source>
        <strain evidence="2 3">CECT 8234</strain>
    </source>
</reference>
<evidence type="ECO:0000313" key="2">
    <source>
        <dbReference type="EMBL" id="MBB3152202.1"/>
    </source>
</evidence>
<feature type="transmembrane region" description="Helical" evidence="1">
    <location>
        <begin position="258"/>
        <end position="278"/>
    </location>
</feature>
<protein>
    <submittedName>
        <fullName evidence="2">Uncharacterized protein</fullName>
    </submittedName>
</protein>
<name>A0A7W5GAP3_9BACL</name>
<comment type="caution">
    <text evidence="2">The sequence shown here is derived from an EMBL/GenBank/DDBJ whole genome shotgun (WGS) entry which is preliminary data.</text>
</comment>
<keyword evidence="1" id="KW-0812">Transmembrane</keyword>
<dbReference type="AlphaFoldDB" id="A0A7W5GAP3"/>
<keyword evidence="1" id="KW-0472">Membrane</keyword>
<feature type="transmembrane region" description="Helical" evidence="1">
    <location>
        <begin position="227"/>
        <end position="246"/>
    </location>
</feature>
<evidence type="ECO:0000256" key="1">
    <source>
        <dbReference type="SAM" id="Phobius"/>
    </source>
</evidence>
<feature type="transmembrane region" description="Helical" evidence="1">
    <location>
        <begin position="54"/>
        <end position="74"/>
    </location>
</feature>
<keyword evidence="1" id="KW-1133">Transmembrane helix</keyword>
<dbReference type="EMBL" id="JACHXW010000005">
    <property type="protein sequence ID" value="MBB3152202.1"/>
    <property type="molecule type" value="Genomic_DNA"/>
</dbReference>
<accession>A0A7W5GAP3</accession>
<feature type="transmembrane region" description="Helical" evidence="1">
    <location>
        <begin position="86"/>
        <end position="104"/>
    </location>
</feature>